<dbReference type="EMBL" id="AC120537">
    <property type="protein sequence ID" value="AAO38024.1"/>
    <property type="molecule type" value="Genomic_DNA"/>
</dbReference>
<evidence type="ECO:0000313" key="3">
    <source>
        <dbReference type="Proteomes" id="UP000000763"/>
    </source>
</evidence>
<sequence>MEGAPDDASMGRSIPAPTPPGTGAIVGAQPPVRSAVTGDRPVTAWRDESAISDLAGHRFEEEDYPILDFESDLQTAISTTVR</sequence>
<reference evidence="3" key="1">
    <citation type="journal article" date="2005" name="Nature">
        <title>The map-based sequence of the rice genome.</title>
        <authorList>
            <consortium name="International rice genome sequencing project (IRGSP)"/>
            <person name="Matsumoto T."/>
            <person name="Wu J."/>
            <person name="Kanamori H."/>
            <person name="Katayose Y."/>
            <person name="Fujisawa M."/>
            <person name="Namiki N."/>
            <person name="Mizuno H."/>
            <person name="Yamamoto K."/>
            <person name="Antonio B.A."/>
            <person name="Baba T."/>
            <person name="Sakata K."/>
            <person name="Nagamura Y."/>
            <person name="Aoki H."/>
            <person name="Arikawa K."/>
            <person name="Arita K."/>
            <person name="Bito T."/>
            <person name="Chiden Y."/>
            <person name="Fujitsuka N."/>
            <person name="Fukunaka R."/>
            <person name="Hamada M."/>
            <person name="Harada C."/>
            <person name="Hayashi A."/>
            <person name="Hijishita S."/>
            <person name="Honda M."/>
            <person name="Hosokawa S."/>
            <person name="Ichikawa Y."/>
            <person name="Idonuma A."/>
            <person name="Iijima M."/>
            <person name="Ikeda M."/>
            <person name="Ikeno M."/>
            <person name="Ito K."/>
            <person name="Ito S."/>
            <person name="Ito T."/>
            <person name="Ito Y."/>
            <person name="Ito Y."/>
            <person name="Iwabuchi A."/>
            <person name="Kamiya K."/>
            <person name="Karasawa W."/>
            <person name="Kurita K."/>
            <person name="Katagiri S."/>
            <person name="Kikuta A."/>
            <person name="Kobayashi H."/>
            <person name="Kobayashi N."/>
            <person name="Machita K."/>
            <person name="Maehara T."/>
            <person name="Masukawa M."/>
            <person name="Mizubayashi T."/>
            <person name="Mukai Y."/>
            <person name="Nagasaki H."/>
            <person name="Nagata Y."/>
            <person name="Naito S."/>
            <person name="Nakashima M."/>
            <person name="Nakama Y."/>
            <person name="Nakamichi Y."/>
            <person name="Nakamura M."/>
            <person name="Meguro A."/>
            <person name="Negishi M."/>
            <person name="Ohta I."/>
            <person name="Ohta T."/>
            <person name="Okamoto M."/>
            <person name="Ono N."/>
            <person name="Saji S."/>
            <person name="Sakaguchi M."/>
            <person name="Sakai K."/>
            <person name="Shibata M."/>
            <person name="Shimokawa T."/>
            <person name="Song J."/>
            <person name="Takazaki Y."/>
            <person name="Terasawa K."/>
            <person name="Tsugane M."/>
            <person name="Tsuji K."/>
            <person name="Ueda S."/>
            <person name="Waki K."/>
            <person name="Yamagata H."/>
            <person name="Yamamoto M."/>
            <person name="Yamamoto S."/>
            <person name="Yamane H."/>
            <person name="Yoshiki S."/>
            <person name="Yoshihara R."/>
            <person name="Yukawa K."/>
            <person name="Zhong H."/>
            <person name="Yano M."/>
            <person name="Yuan Q."/>
            <person name="Ouyang S."/>
            <person name="Liu J."/>
            <person name="Jones K.M."/>
            <person name="Gansberger K."/>
            <person name="Moffat K."/>
            <person name="Hill J."/>
            <person name="Bera J."/>
            <person name="Fadrosh D."/>
            <person name="Jin S."/>
            <person name="Johri S."/>
            <person name="Kim M."/>
            <person name="Overton L."/>
            <person name="Reardon M."/>
            <person name="Tsitrin T."/>
            <person name="Vuong H."/>
            <person name="Weaver B."/>
            <person name="Ciecko A."/>
            <person name="Tallon L."/>
            <person name="Jackson J."/>
            <person name="Pai G."/>
            <person name="Aken S.V."/>
            <person name="Utterback T."/>
            <person name="Reidmuller S."/>
            <person name="Feldblyum T."/>
            <person name="Hsiao J."/>
            <person name="Zismann V."/>
            <person name="Iobst S."/>
            <person name="de Vazeille A.R."/>
            <person name="Buell C.R."/>
            <person name="Ying K."/>
            <person name="Li Y."/>
            <person name="Lu T."/>
            <person name="Huang Y."/>
            <person name="Zhao Q."/>
            <person name="Feng Q."/>
            <person name="Zhang L."/>
            <person name="Zhu J."/>
            <person name="Weng Q."/>
            <person name="Mu J."/>
            <person name="Lu Y."/>
            <person name="Fan D."/>
            <person name="Liu Y."/>
            <person name="Guan J."/>
            <person name="Zhang Y."/>
            <person name="Yu S."/>
            <person name="Liu X."/>
            <person name="Zhang Y."/>
            <person name="Hong G."/>
            <person name="Han B."/>
            <person name="Choisne N."/>
            <person name="Demange N."/>
            <person name="Orjeda G."/>
            <person name="Samain S."/>
            <person name="Cattolico L."/>
            <person name="Pelletier E."/>
            <person name="Couloux A."/>
            <person name="Segurens B."/>
            <person name="Wincker P."/>
            <person name="D'Hont A."/>
            <person name="Scarpelli C."/>
            <person name="Weissenbach J."/>
            <person name="Salanoubat M."/>
            <person name="Quetier F."/>
            <person name="Yu Y."/>
            <person name="Kim H.R."/>
            <person name="Rambo T."/>
            <person name="Currie J."/>
            <person name="Collura K."/>
            <person name="Luo M."/>
            <person name="Yang T."/>
            <person name="Ammiraju J.S.S."/>
            <person name="Engler F."/>
            <person name="Soderlund C."/>
            <person name="Wing R.A."/>
            <person name="Palmer L.E."/>
            <person name="de la Bastide M."/>
            <person name="Spiegel L."/>
            <person name="Nascimento L."/>
            <person name="Zutavern T."/>
            <person name="O'Shaughnessy A."/>
            <person name="Dike S."/>
            <person name="Dedhia N."/>
            <person name="Preston R."/>
            <person name="Balija V."/>
            <person name="McCombie W.R."/>
            <person name="Chow T."/>
            <person name="Chen H."/>
            <person name="Chung M."/>
            <person name="Chen C."/>
            <person name="Shaw J."/>
            <person name="Wu H."/>
            <person name="Hsiao K."/>
            <person name="Chao Y."/>
            <person name="Chu M."/>
            <person name="Cheng C."/>
            <person name="Hour A."/>
            <person name="Lee P."/>
            <person name="Lin S."/>
            <person name="Lin Y."/>
            <person name="Liou J."/>
            <person name="Liu S."/>
            <person name="Hsing Y."/>
            <person name="Raghuvanshi S."/>
            <person name="Mohanty A."/>
            <person name="Bharti A.K."/>
            <person name="Gaur A."/>
            <person name="Gupta V."/>
            <person name="Kumar D."/>
            <person name="Ravi V."/>
            <person name="Vij S."/>
            <person name="Kapur A."/>
            <person name="Khurana P."/>
            <person name="Khurana P."/>
            <person name="Khurana J.P."/>
            <person name="Tyagi A.K."/>
            <person name="Gaikwad K."/>
            <person name="Singh A."/>
            <person name="Dalal V."/>
            <person name="Srivastava S."/>
            <person name="Dixit A."/>
            <person name="Pal A.K."/>
            <person name="Ghazi I.A."/>
            <person name="Yadav M."/>
            <person name="Pandit A."/>
            <person name="Bhargava A."/>
            <person name="Sureshbabu K."/>
            <person name="Batra K."/>
            <person name="Sharma T.R."/>
            <person name="Mohapatra T."/>
            <person name="Singh N.K."/>
            <person name="Messing J."/>
            <person name="Nelson A.B."/>
            <person name="Fuks G."/>
            <person name="Kavchok S."/>
            <person name="Keizer G."/>
            <person name="Linton E."/>
            <person name="Llaca V."/>
            <person name="Song R."/>
            <person name="Tanyolac B."/>
            <person name="Young S."/>
            <person name="Ho-Il K."/>
            <person name="Hahn J.H."/>
            <person name="Sangsakoo G."/>
            <person name="Vanavichit A."/>
            <person name="de Mattos Luiz.A.T."/>
            <person name="Zimmer P.D."/>
            <person name="Malone G."/>
            <person name="Dellagostin O."/>
            <person name="de Oliveira A.C."/>
            <person name="Bevan M."/>
            <person name="Bancroft I."/>
            <person name="Minx P."/>
            <person name="Cordum H."/>
            <person name="Wilson R."/>
            <person name="Cheng Z."/>
            <person name="Jin W."/>
            <person name="Jiang J."/>
            <person name="Leong S.A."/>
            <person name="Iwama H."/>
            <person name="Gojobori T."/>
            <person name="Itoh T."/>
            <person name="Niimura Y."/>
            <person name="Fujii Y."/>
            <person name="Habara T."/>
            <person name="Sakai H."/>
            <person name="Sato Y."/>
            <person name="Wilson G."/>
            <person name="Kumar K."/>
            <person name="McCouch S."/>
            <person name="Juretic N."/>
            <person name="Hoen D."/>
            <person name="Wright S."/>
            <person name="Bruskiewich R."/>
            <person name="Bureau T."/>
            <person name="Miyao A."/>
            <person name="Hirochika H."/>
            <person name="Nishikawa T."/>
            <person name="Kadowaki K."/>
            <person name="Sugiura M."/>
            <person name="Burr B."/>
            <person name="Sasaki T."/>
        </authorList>
    </citation>
    <scope>NUCLEOTIDE SEQUENCE [LARGE SCALE GENOMIC DNA]</scope>
    <source>
        <strain evidence="3">cv. Nipponbare</strain>
    </source>
</reference>
<reference evidence="3" key="2">
    <citation type="journal article" date="2008" name="Nucleic Acids Res.">
        <title>The rice annotation project database (RAP-DB): 2008 update.</title>
        <authorList>
            <consortium name="The rice annotation project (RAP)"/>
        </authorList>
    </citation>
    <scope>GENOME REANNOTATION</scope>
    <source>
        <strain evidence="3">cv. Nipponbare</strain>
    </source>
</reference>
<dbReference type="AlphaFoldDB" id="Q851H0"/>
<accession>Q851H0</accession>
<evidence type="ECO:0000313" key="2">
    <source>
        <dbReference type="EMBL" id="AAO38024.1"/>
    </source>
</evidence>
<name>Q851H0_ORYSJ</name>
<dbReference type="Proteomes" id="UP000000763">
    <property type="component" value="Chromosome 3"/>
</dbReference>
<proteinExistence type="predicted"/>
<feature type="region of interest" description="Disordered" evidence="1">
    <location>
        <begin position="1"/>
        <end position="39"/>
    </location>
</feature>
<evidence type="ECO:0000256" key="1">
    <source>
        <dbReference type="SAM" id="MobiDB-lite"/>
    </source>
</evidence>
<protein>
    <submittedName>
        <fullName evidence="2">Uncharacterized protein</fullName>
    </submittedName>
</protein>
<gene>
    <name evidence="2" type="primary">OSJNBb0042N11.18</name>
</gene>
<organism evidence="2 3">
    <name type="scientific">Oryza sativa subsp. japonica</name>
    <name type="common">Rice</name>
    <dbReference type="NCBI Taxonomy" id="39947"/>
    <lineage>
        <taxon>Eukaryota</taxon>
        <taxon>Viridiplantae</taxon>
        <taxon>Streptophyta</taxon>
        <taxon>Embryophyta</taxon>
        <taxon>Tracheophyta</taxon>
        <taxon>Spermatophyta</taxon>
        <taxon>Magnoliopsida</taxon>
        <taxon>Liliopsida</taxon>
        <taxon>Poales</taxon>
        <taxon>Poaceae</taxon>
        <taxon>BOP clade</taxon>
        <taxon>Oryzoideae</taxon>
        <taxon>Oryzeae</taxon>
        <taxon>Oryzinae</taxon>
        <taxon>Oryza</taxon>
        <taxon>Oryza sativa</taxon>
    </lineage>
</organism>